<dbReference type="GO" id="GO:0051445">
    <property type="term" value="P:regulation of meiotic cell cycle"/>
    <property type="evidence" value="ECO:0007669"/>
    <property type="project" value="TreeGrafter"/>
</dbReference>
<sequence>MKRQETFTPRPTAGFGSVPLFNQGKRNRVPLTSAPSEKDIFFHSEFMEIINPATSASTSKSYGRCQASGPSSDAAQSNIWKTQSIPASGAPLHYGSRRVAPGPAVRHCAPGTHPYKARDTGTKMGAHSKPVRHQENSSVTNFRQSGSSSAQWKPMSDSAFSQMSQNSLRAAFSTQSKQSRPVAYPISPPNGPPVHAAQPEKSSWRFTHSFGSRTDENRGSSHYQATRKNKVQETSKPASENSLRILTAVIAGMKHWSQLKDRIPHLVEIFATLDSAVTLGQHGAKNFLMRDGKDVIQCVFYENEQALPRLIRGQVHRCVGNYDCRRDLLTCVSVRPGQPSELPNAPDAVKVCDTEMRVLLQSFSEV</sequence>
<name>A0A674NE65_TAKRU</name>
<proteinExistence type="predicted"/>
<dbReference type="AlphaFoldDB" id="A0A674NE65"/>
<organism evidence="2 3">
    <name type="scientific">Takifugu rubripes</name>
    <name type="common">Japanese pufferfish</name>
    <name type="synonym">Fugu rubripes</name>
    <dbReference type="NCBI Taxonomy" id="31033"/>
    <lineage>
        <taxon>Eukaryota</taxon>
        <taxon>Metazoa</taxon>
        <taxon>Chordata</taxon>
        <taxon>Craniata</taxon>
        <taxon>Vertebrata</taxon>
        <taxon>Euteleostomi</taxon>
        <taxon>Actinopterygii</taxon>
        <taxon>Neopterygii</taxon>
        <taxon>Teleostei</taxon>
        <taxon>Neoteleostei</taxon>
        <taxon>Acanthomorphata</taxon>
        <taxon>Eupercaria</taxon>
        <taxon>Tetraodontiformes</taxon>
        <taxon>Tetradontoidea</taxon>
        <taxon>Tetraodontidae</taxon>
        <taxon>Takifugu</taxon>
    </lineage>
</organism>
<accession>A0A674NE65</accession>
<feature type="region of interest" description="Disordered" evidence="1">
    <location>
        <begin position="1"/>
        <end position="32"/>
    </location>
</feature>
<protein>
    <submittedName>
        <fullName evidence="2">Spermatogenesis associated 22</fullName>
    </submittedName>
</protein>
<dbReference type="RefSeq" id="XP_029703873.1">
    <property type="nucleotide sequence ID" value="XM_029848013.1"/>
</dbReference>
<dbReference type="InParanoid" id="A0A674NE65"/>
<dbReference type="OrthoDB" id="10028206at2759"/>
<dbReference type="Ensembl" id="ENSTRUT00000075681.1">
    <property type="protein sequence ID" value="ENSTRUP00000071473.1"/>
    <property type="gene ID" value="ENSTRUG00000028734.1"/>
</dbReference>
<dbReference type="InterPro" id="IPR033536">
    <property type="entry name" value="Spata22"/>
</dbReference>
<feature type="compositionally biased region" description="Polar residues" evidence="1">
    <location>
        <begin position="220"/>
        <end position="238"/>
    </location>
</feature>
<dbReference type="PANTHER" id="PTHR35258:SF1">
    <property type="entry name" value="SPERMATOGENESIS-ASSOCIATED PROTEIN 22"/>
    <property type="match status" value="1"/>
</dbReference>
<reference evidence="2" key="3">
    <citation type="submission" date="2025-09" db="UniProtKB">
        <authorList>
            <consortium name="Ensembl"/>
        </authorList>
    </citation>
    <scope>IDENTIFICATION</scope>
</reference>
<feature type="compositionally biased region" description="Polar residues" evidence="1">
    <location>
        <begin position="136"/>
        <end position="151"/>
    </location>
</feature>
<reference evidence="2 3" key="1">
    <citation type="journal article" date="2011" name="Genome Biol. Evol.">
        <title>Integration of the genetic map and genome assembly of fugu facilitates insights into distinct features of genome evolution in teleosts and mammals.</title>
        <authorList>
            <person name="Kai W."/>
            <person name="Kikuchi K."/>
            <person name="Tohari S."/>
            <person name="Chew A.K."/>
            <person name="Tay A."/>
            <person name="Fujiwara A."/>
            <person name="Hosoya S."/>
            <person name="Suetake H."/>
            <person name="Naruse K."/>
            <person name="Brenner S."/>
            <person name="Suzuki Y."/>
            <person name="Venkatesh B."/>
        </authorList>
    </citation>
    <scope>NUCLEOTIDE SEQUENCE [LARGE SCALE GENOMIC DNA]</scope>
</reference>
<evidence type="ECO:0000256" key="1">
    <source>
        <dbReference type="SAM" id="MobiDB-lite"/>
    </source>
</evidence>
<dbReference type="Proteomes" id="UP000005226">
    <property type="component" value="Chromosome 15"/>
</dbReference>
<gene>
    <name evidence="2" type="primary">spata22</name>
</gene>
<dbReference type="GO" id="GO:0000711">
    <property type="term" value="P:meiotic DNA repair synthesis"/>
    <property type="evidence" value="ECO:0007669"/>
    <property type="project" value="InterPro"/>
</dbReference>
<evidence type="ECO:0000313" key="2">
    <source>
        <dbReference type="Ensembl" id="ENSTRUP00000071473.1"/>
    </source>
</evidence>
<dbReference type="OMA" id="SWKFTNS"/>
<reference evidence="2" key="2">
    <citation type="submission" date="2025-08" db="UniProtKB">
        <authorList>
            <consortium name="Ensembl"/>
        </authorList>
    </citation>
    <scope>IDENTIFICATION</scope>
</reference>
<dbReference type="PANTHER" id="PTHR35258">
    <property type="entry name" value="SPERMATOGENESIS-ASSOCIATED PROTEIN 22"/>
    <property type="match status" value="1"/>
</dbReference>
<dbReference type="GO" id="GO:0007129">
    <property type="term" value="P:homologous chromosome pairing at meiosis"/>
    <property type="evidence" value="ECO:0007669"/>
    <property type="project" value="InterPro"/>
</dbReference>
<dbReference type="CTD" id="84690"/>
<dbReference type="GO" id="GO:0007276">
    <property type="term" value="P:gamete generation"/>
    <property type="evidence" value="ECO:0007669"/>
    <property type="project" value="InterPro"/>
</dbReference>
<evidence type="ECO:0000313" key="3">
    <source>
        <dbReference type="Proteomes" id="UP000005226"/>
    </source>
</evidence>
<feature type="region of interest" description="Disordered" evidence="1">
    <location>
        <begin position="112"/>
        <end position="238"/>
    </location>
</feature>
<feature type="region of interest" description="Disordered" evidence="1">
    <location>
        <begin position="57"/>
        <end position="77"/>
    </location>
</feature>
<feature type="compositionally biased region" description="Polar residues" evidence="1">
    <location>
        <begin position="200"/>
        <end position="212"/>
    </location>
</feature>
<feature type="compositionally biased region" description="Polar residues" evidence="1">
    <location>
        <begin position="158"/>
        <end position="179"/>
    </location>
</feature>
<keyword evidence="3" id="KW-1185">Reference proteome</keyword>
<dbReference type="GeneTree" id="ENSGT00390000018151"/>
<dbReference type="GeneID" id="101066839"/>
<dbReference type="KEGG" id="tru:101066839"/>
<feature type="compositionally biased region" description="Polar residues" evidence="1">
    <location>
        <begin position="68"/>
        <end position="77"/>
    </location>
</feature>